<dbReference type="Pfam" id="PF14244">
    <property type="entry name" value="Retrotran_gag_3"/>
    <property type="match status" value="1"/>
</dbReference>
<gene>
    <name evidence="2" type="ORF">LIER_19763</name>
</gene>
<dbReference type="PANTHER" id="PTHR37610:SF40">
    <property type="entry name" value="OS01G0909600 PROTEIN"/>
    <property type="match status" value="1"/>
</dbReference>
<feature type="domain" description="Retrotransposon Copia-like N-terminal" evidence="1">
    <location>
        <begin position="30"/>
        <end position="77"/>
    </location>
</feature>
<name>A0AAV3QLI3_LITER</name>
<comment type="caution">
    <text evidence="2">The sequence shown here is derived from an EMBL/GenBank/DDBJ whole genome shotgun (WGS) entry which is preliminary data.</text>
</comment>
<accession>A0AAV3QLI3</accession>
<dbReference type="EMBL" id="BAABME010004932">
    <property type="protein sequence ID" value="GAA0164036.1"/>
    <property type="molecule type" value="Genomic_DNA"/>
</dbReference>
<evidence type="ECO:0000313" key="3">
    <source>
        <dbReference type="Proteomes" id="UP001454036"/>
    </source>
</evidence>
<dbReference type="PANTHER" id="PTHR37610">
    <property type="entry name" value="CCHC-TYPE DOMAIN-CONTAINING PROTEIN"/>
    <property type="match status" value="1"/>
</dbReference>
<dbReference type="AlphaFoldDB" id="A0AAV3QLI3"/>
<protein>
    <recommendedName>
        <fullName evidence="1">Retrotransposon Copia-like N-terminal domain-containing protein</fullName>
    </recommendedName>
</protein>
<proteinExistence type="predicted"/>
<keyword evidence="3" id="KW-1185">Reference proteome</keyword>
<dbReference type="Proteomes" id="UP001454036">
    <property type="component" value="Unassembled WGS sequence"/>
</dbReference>
<evidence type="ECO:0000259" key="1">
    <source>
        <dbReference type="Pfam" id="PF14244"/>
    </source>
</evidence>
<evidence type="ECO:0000313" key="2">
    <source>
        <dbReference type="EMBL" id="GAA0164036.1"/>
    </source>
</evidence>
<dbReference type="InterPro" id="IPR029472">
    <property type="entry name" value="Copia-like_N"/>
</dbReference>
<sequence>MAEVQQNQAANAQNQVESSEIKTDNPLYLHSSDHSSLVLVSEVLTESNYISWSRAMMIALEVRDKLCFVNGEIETPAIDHVTYKQWRKVNSTLISSMMNAMSRDIGRDFMFSDNARDLWNEIKERFGGSNGPRVFELRRSIYTPKQGGDTVHIFFNKIKRLWDELVVLKPETTVVNNEEMMM</sequence>
<reference evidence="2 3" key="1">
    <citation type="submission" date="2024-01" db="EMBL/GenBank/DDBJ databases">
        <title>The complete chloroplast genome sequence of Lithospermum erythrorhizon: insights into the phylogenetic relationship among Boraginaceae species and the maternal lineages of purple gromwells.</title>
        <authorList>
            <person name="Okada T."/>
            <person name="Watanabe K."/>
        </authorList>
    </citation>
    <scope>NUCLEOTIDE SEQUENCE [LARGE SCALE GENOMIC DNA]</scope>
</reference>
<organism evidence="2 3">
    <name type="scientific">Lithospermum erythrorhizon</name>
    <name type="common">Purple gromwell</name>
    <name type="synonym">Lithospermum officinale var. erythrorhizon</name>
    <dbReference type="NCBI Taxonomy" id="34254"/>
    <lineage>
        <taxon>Eukaryota</taxon>
        <taxon>Viridiplantae</taxon>
        <taxon>Streptophyta</taxon>
        <taxon>Embryophyta</taxon>
        <taxon>Tracheophyta</taxon>
        <taxon>Spermatophyta</taxon>
        <taxon>Magnoliopsida</taxon>
        <taxon>eudicotyledons</taxon>
        <taxon>Gunneridae</taxon>
        <taxon>Pentapetalae</taxon>
        <taxon>asterids</taxon>
        <taxon>lamiids</taxon>
        <taxon>Boraginales</taxon>
        <taxon>Boraginaceae</taxon>
        <taxon>Boraginoideae</taxon>
        <taxon>Lithospermeae</taxon>
        <taxon>Lithospermum</taxon>
    </lineage>
</organism>